<dbReference type="AlphaFoldDB" id="A0A6A6F8F9"/>
<protein>
    <recommendedName>
        <fullName evidence="3">ABA 3 protein</fullName>
    </recommendedName>
</protein>
<reference evidence="1" key="1">
    <citation type="journal article" date="2020" name="Stud. Mycol.">
        <title>101 Dothideomycetes genomes: a test case for predicting lifestyles and emergence of pathogens.</title>
        <authorList>
            <person name="Haridas S."/>
            <person name="Albert R."/>
            <person name="Binder M."/>
            <person name="Bloem J."/>
            <person name="Labutti K."/>
            <person name="Salamov A."/>
            <person name="Andreopoulos B."/>
            <person name="Baker S."/>
            <person name="Barry K."/>
            <person name="Bills G."/>
            <person name="Bluhm B."/>
            <person name="Cannon C."/>
            <person name="Castanera R."/>
            <person name="Culley D."/>
            <person name="Daum C."/>
            <person name="Ezra D."/>
            <person name="Gonzalez J."/>
            <person name="Henrissat B."/>
            <person name="Kuo A."/>
            <person name="Liang C."/>
            <person name="Lipzen A."/>
            <person name="Lutzoni F."/>
            <person name="Magnuson J."/>
            <person name="Mondo S."/>
            <person name="Nolan M."/>
            <person name="Ohm R."/>
            <person name="Pangilinan J."/>
            <person name="Park H.-J."/>
            <person name="Ramirez L."/>
            <person name="Alfaro M."/>
            <person name="Sun H."/>
            <person name="Tritt A."/>
            <person name="Yoshinaga Y."/>
            <person name="Zwiers L.-H."/>
            <person name="Turgeon B."/>
            <person name="Goodwin S."/>
            <person name="Spatafora J."/>
            <person name="Crous P."/>
            <person name="Grigoriev I."/>
        </authorList>
    </citation>
    <scope>NUCLEOTIDE SEQUENCE</scope>
    <source>
        <strain evidence="1">SCOH1-5</strain>
    </source>
</reference>
<gene>
    <name evidence="1" type="ORF">CERZMDRAFT_47699</name>
</gene>
<evidence type="ECO:0000313" key="2">
    <source>
        <dbReference type="Proteomes" id="UP000799539"/>
    </source>
</evidence>
<organism evidence="1 2">
    <name type="scientific">Cercospora zeae-maydis SCOH1-5</name>
    <dbReference type="NCBI Taxonomy" id="717836"/>
    <lineage>
        <taxon>Eukaryota</taxon>
        <taxon>Fungi</taxon>
        <taxon>Dikarya</taxon>
        <taxon>Ascomycota</taxon>
        <taxon>Pezizomycotina</taxon>
        <taxon>Dothideomycetes</taxon>
        <taxon>Dothideomycetidae</taxon>
        <taxon>Mycosphaerellales</taxon>
        <taxon>Mycosphaerellaceae</taxon>
        <taxon>Cercospora</taxon>
    </lineage>
</organism>
<sequence length="407" mass="45938">MHSTAASGMDNGKSTTPILEKWYYPPDLENDLQHVDLPRRVKEEIFACAWEYSRSVIPQYTNWPRYVAFMRIIVIGVIAEFRGALVKVEAGDKILGYDLEAVLDTLFDGTAARDAMAREYRTFLLIAAEKSSNTSSELFRRYANALVASPKQWFRMRDCDALARFTIAAALACNDADDTWFSDEQLEVLTELCDCMYDAVAFFKHRAEGEISSTFAYVPSASRVAVYAECRQLLWALDVAWRGDAARLHVINFARMFGGPIHMMMRRYRFVEEDLTIGKREDAVTVNQARRNWKLWYRVEAAGAETAKVVGSQGGTVSGAARFEQLLARDDLMFTGLADFLRASDKGACARCYYPPSYGAARLHEFGGARLCSICTTAFHVHVASLAQRLAWVFPELRDVLEDPARR</sequence>
<evidence type="ECO:0008006" key="3">
    <source>
        <dbReference type="Google" id="ProtNLM"/>
    </source>
</evidence>
<dbReference type="Proteomes" id="UP000799539">
    <property type="component" value="Unassembled WGS sequence"/>
</dbReference>
<proteinExistence type="predicted"/>
<dbReference type="EMBL" id="ML992688">
    <property type="protein sequence ID" value="KAF2209117.1"/>
    <property type="molecule type" value="Genomic_DNA"/>
</dbReference>
<accession>A0A6A6F8F9</accession>
<name>A0A6A6F8F9_9PEZI</name>
<dbReference type="OrthoDB" id="2821964at2759"/>
<evidence type="ECO:0000313" key="1">
    <source>
        <dbReference type="EMBL" id="KAF2209117.1"/>
    </source>
</evidence>
<keyword evidence="2" id="KW-1185">Reference proteome</keyword>